<protein>
    <submittedName>
        <fullName evidence="7">FAD-binding oxidoreductase</fullName>
    </submittedName>
</protein>
<dbReference type="EMBL" id="FXEG02000003">
    <property type="protein sequence ID" value="SOX54742.1"/>
    <property type="molecule type" value="Genomic_DNA"/>
</dbReference>
<dbReference type="PROSITE" id="PS51387">
    <property type="entry name" value="FAD_PCMH"/>
    <property type="match status" value="1"/>
</dbReference>
<organism evidence="7 8">
    <name type="scientific">Mycobacterium ahvazicum</name>
    <dbReference type="NCBI Taxonomy" id="1964395"/>
    <lineage>
        <taxon>Bacteria</taxon>
        <taxon>Bacillati</taxon>
        <taxon>Actinomycetota</taxon>
        <taxon>Actinomycetes</taxon>
        <taxon>Mycobacteriales</taxon>
        <taxon>Mycobacteriaceae</taxon>
        <taxon>Mycobacterium</taxon>
        <taxon>Mycobacterium simiae complex</taxon>
    </lineage>
</organism>
<comment type="caution">
    <text evidence="7">The sequence shown here is derived from an EMBL/GenBank/DDBJ whole genome shotgun (WGS) entry which is preliminary data.</text>
</comment>
<keyword evidence="5" id="KW-0560">Oxidoreductase</keyword>
<evidence type="ECO:0000313" key="8">
    <source>
        <dbReference type="Proteomes" id="UP000236318"/>
    </source>
</evidence>
<dbReference type="Gene3D" id="3.40.462.20">
    <property type="match status" value="1"/>
</dbReference>
<dbReference type="Proteomes" id="UP000236318">
    <property type="component" value="Unassembled WGS sequence"/>
</dbReference>
<evidence type="ECO:0000256" key="1">
    <source>
        <dbReference type="ARBA" id="ARBA00001974"/>
    </source>
</evidence>
<evidence type="ECO:0000259" key="6">
    <source>
        <dbReference type="PROSITE" id="PS51387"/>
    </source>
</evidence>
<dbReference type="Pfam" id="PF01565">
    <property type="entry name" value="FAD_binding_4"/>
    <property type="match status" value="1"/>
</dbReference>
<dbReference type="RefSeq" id="WP_096291223.1">
    <property type="nucleotide sequence ID" value="NZ_FXEG02000003.1"/>
</dbReference>
<dbReference type="InterPro" id="IPR016169">
    <property type="entry name" value="FAD-bd_PCMH_sub2"/>
</dbReference>
<dbReference type="InterPro" id="IPR016166">
    <property type="entry name" value="FAD-bd_PCMH"/>
</dbReference>
<keyword evidence="4" id="KW-0274">FAD</keyword>
<dbReference type="InterPro" id="IPR036318">
    <property type="entry name" value="FAD-bd_PCMH-like_sf"/>
</dbReference>
<gene>
    <name evidence="7" type="ORF">MAAFP003_3420</name>
</gene>
<reference evidence="7" key="1">
    <citation type="submission" date="2018-01" db="EMBL/GenBank/DDBJ databases">
        <authorList>
            <consortium name="Urmite Genomes"/>
        </authorList>
    </citation>
    <scope>NUCLEOTIDE SEQUENCE [LARGE SCALE GENOMIC DNA]</scope>
    <source>
        <strain evidence="7">AFP003</strain>
    </source>
</reference>
<dbReference type="OrthoDB" id="545125at2"/>
<dbReference type="InterPro" id="IPR050416">
    <property type="entry name" value="FAD-linked_Oxidoreductase"/>
</dbReference>
<evidence type="ECO:0000313" key="7">
    <source>
        <dbReference type="EMBL" id="SOX54742.1"/>
    </source>
</evidence>
<dbReference type="InterPro" id="IPR012951">
    <property type="entry name" value="BBE"/>
</dbReference>
<keyword evidence="3" id="KW-0285">Flavoprotein</keyword>
<evidence type="ECO:0000256" key="2">
    <source>
        <dbReference type="ARBA" id="ARBA00005466"/>
    </source>
</evidence>
<dbReference type="SUPFAM" id="SSF56176">
    <property type="entry name" value="FAD-binding/transporter-associated domain-like"/>
    <property type="match status" value="1"/>
</dbReference>
<dbReference type="GO" id="GO:0071949">
    <property type="term" value="F:FAD binding"/>
    <property type="evidence" value="ECO:0007669"/>
    <property type="project" value="InterPro"/>
</dbReference>
<comment type="similarity">
    <text evidence="2">Belongs to the oxygen-dependent FAD-linked oxidoreductase family.</text>
</comment>
<name>A0A2K4YD71_9MYCO</name>
<comment type="cofactor">
    <cofactor evidence="1">
        <name>FAD</name>
        <dbReference type="ChEBI" id="CHEBI:57692"/>
    </cofactor>
</comment>
<feature type="domain" description="FAD-binding PCMH-type" evidence="6">
    <location>
        <begin position="38"/>
        <end position="208"/>
    </location>
</feature>
<dbReference type="InterPro" id="IPR016167">
    <property type="entry name" value="FAD-bd_PCMH_sub1"/>
</dbReference>
<dbReference type="Gene3D" id="3.30.465.10">
    <property type="match status" value="1"/>
</dbReference>
<proteinExistence type="inferred from homology"/>
<dbReference type="PANTHER" id="PTHR42973:SF39">
    <property type="entry name" value="FAD-BINDING PCMH-TYPE DOMAIN-CONTAINING PROTEIN"/>
    <property type="match status" value="1"/>
</dbReference>
<dbReference type="Pfam" id="PF08031">
    <property type="entry name" value="BBE"/>
    <property type="match status" value="1"/>
</dbReference>
<keyword evidence="8" id="KW-1185">Reference proteome</keyword>
<evidence type="ECO:0000256" key="5">
    <source>
        <dbReference type="ARBA" id="ARBA00023002"/>
    </source>
</evidence>
<dbReference type="Gene3D" id="3.30.43.10">
    <property type="entry name" value="Uridine Diphospho-n-acetylenolpyruvylglucosamine Reductase, domain 2"/>
    <property type="match status" value="1"/>
</dbReference>
<sequence>MASWRDGVPELRGALRGPVFTADDVGYDDEVAVFNMAVRHRPALVVGAGNAADVSEAVMFAARHGLNIAVLNTGHGPSVAASDDTLMITLGRMSDLVIDPEKHCARVDAGVRFGQLVDAAALHGLAPLPGSSPGVGVVGYTLSGGASSTMGRKYGWAADHVSAIDVVTADGQLRCVSAESESDLFGALLGGKSNFGVVVAMKFALFPVTQLYAGALFYSGEHIRQVLQAYRELTASAPDELTTSFAVLNLPPLPGVPPFMQGHLTIAVRVSYVGEAEIGSKLIDPLRAAAPTLADTVASIPYTQFATISNDPTDPAPAVEHFGLLRELTDETVKAIVDTVGPDSGSTINIVDIRHLQGAFSRPAPFPNAVGARDAAYAMFGLTVVPPGQDVAAYRDSGRELLAALRPWLHEMTNPSFVGPADVSGGRIRRVYEPEVYDKLQTVKQRYDPYNRFRLNHNIPPRSAA</sequence>
<accession>A0A2K4YD71</accession>
<dbReference type="AlphaFoldDB" id="A0A2K4YD71"/>
<evidence type="ECO:0000256" key="4">
    <source>
        <dbReference type="ARBA" id="ARBA00022827"/>
    </source>
</evidence>
<dbReference type="PANTHER" id="PTHR42973">
    <property type="entry name" value="BINDING OXIDOREDUCTASE, PUTATIVE (AFU_ORTHOLOGUE AFUA_1G17690)-RELATED"/>
    <property type="match status" value="1"/>
</dbReference>
<evidence type="ECO:0000256" key="3">
    <source>
        <dbReference type="ARBA" id="ARBA00022630"/>
    </source>
</evidence>
<dbReference type="GO" id="GO:0016491">
    <property type="term" value="F:oxidoreductase activity"/>
    <property type="evidence" value="ECO:0007669"/>
    <property type="project" value="UniProtKB-KW"/>
</dbReference>
<dbReference type="InterPro" id="IPR006094">
    <property type="entry name" value="Oxid_FAD_bind_N"/>
</dbReference>